<proteinExistence type="predicted"/>
<dbReference type="CDD" id="cd00156">
    <property type="entry name" value="REC"/>
    <property type="match status" value="1"/>
</dbReference>
<evidence type="ECO:0000256" key="8">
    <source>
        <dbReference type="SAM" id="Coils"/>
    </source>
</evidence>
<protein>
    <recommendedName>
        <fullName evidence="2">histidine kinase</fullName>
        <ecNumber evidence="2">2.7.13.3</ecNumber>
    </recommendedName>
</protein>
<dbReference type="GO" id="GO:0000155">
    <property type="term" value="F:phosphorelay sensor kinase activity"/>
    <property type="evidence" value="ECO:0007669"/>
    <property type="project" value="InterPro"/>
</dbReference>
<dbReference type="SMART" id="SM00387">
    <property type="entry name" value="HATPase_c"/>
    <property type="match status" value="2"/>
</dbReference>
<sequence>MSDTLRIATVRIREEIDVVTCRQSARQIAAWLELPNLEQIRFATAVSELARNTYQYAGGGLFHFDIASSPGGVLERLCVEAWDEGPGIEDVERILEGSYVSRTGMGLGLRGAQRLMDEFDIRTSPEGTRIRACKYISGSRAAPGAGQVQAIRLQLQHNGAADPFVELQLSGSELLLTTAELQNKQLELEAINLELQNTNKGVVALYSELEKANEEVREASASKSRFFANMTHEIRTPINIVENISQLLLNGHDGPLNPEQQRQVAFISEAASELSGLVNELLDLSKAESGRIEIAPTRFTLAEFTEQLRQCASAIALRYPGLQWEVAVPASDVLLHTDRHLLFQALRNLIDNAFKYTPEGRISVRAYLPDHDTVEFLVEDTGIGVAEENLARVFEEFSRIRNPELGKVQGTGLGLPLAQRLASLLHGGITLDSSPGLGSRFLLRIRREHDEATIEVPAVDLSGMNILVVDDSDADRYLLATLLRPCQASIHEASNGAASIEMLYEVRPDLIFLDLDLPDIAGEDLLENMDWGMHSRVVINTAKPLDDSTRQHLARHSRAIVQKSAADYGEQVLREVSRLMEEQQHGC</sequence>
<dbReference type="PRINTS" id="PR00344">
    <property type="entry name" value="BCTRLSENSOR"/>
</dbReference>
<evidence type="ECO:0000256" key="6">
    <source>
        <dbReference type="ARBA" id="ARBA00023012"/>
    </source>
</evidence>
<dbReference type="eggNOG" id="COG2205">
    <property type="taxonomic scope" value="Bacteria"/>
</dbReference>
<keyword evidence="4" id="KW-0808">Transferase</keyword>
<dbReference type="Gene3D" id="3.30.565.10">
    <property type="entry name" value="Histidine kinase-like ATPase, C-terminal domain"/>
    <property type="match status" value="2"/>
</dbReference>
<dbReference type="InterPro" id="IPR036097">
    <property type="entry name" value="HisK_dim/P_sf"/>
</dbReference>
<dbReference type="SUPFAM" id="SSF47384">
    <property type="entry name" value="Homodimeric domain of signal transducing histidine kinase"/>
    <property type="match status" value="1"/>
</dbReference>
<dbReference type="InterPro" id="IPR050736">
    <property type="entry name" value="Sensor_HK_Regulatory"/>
</dbReference>
<dbReference type="PANTHER" id="PTHR43711">
    <property type="entry name" value="TWO-COMPONENT HISTIDINE KINASE"/>
    <property type="match status" value="1"/>
</dbReference>
<organism evidence="11 12">
    <name type="scientific">Pseudomonas nitroreducens</name>
    <dbReference type="NCBI Taxonomy" id="46680"/>
    <lineage>
        <taxon>Bacteria</taxon>
        <taxon>Pseudomonadati</taxon>
        <taxon>Pseudomonadota</taxon>
        <taxon>Gammaproteobacteria</taxon>
        <taxon>Pseudomonadales</taxon>
        <taxon>Pseudomonadaceae</taxon>
        <taxon>Pseudomonas</taxon>
    </lineage>
</organism>
<dbReference type="SUPFAM" id="SSF52172">
    <property type="entry name" value="CheY-like"/>
    <property type="match status" value="1"/>
</dbReference>
<dbReference type="SMART" id="SM00448">
    <property type="entry name" value="REC"/>
    <property type="match status" value="1"/>
</dbReference>
<dbReference type="SMART" id="SM00388">
    <property type="entry name" value="HisKA"/>
    <property type="match status" value="1"/>
</dbReference>
<dbReference type="Proteomes" id="UP000198145">
    <property type="component" value="Unassembled WGS sequence"/>
</dbReference>
<dbReference type="CDD" id="cd16934">
    <property type="entry name" value="HATPase_RsbT-like"/>
    <property type="match status" value="1"/>
</dbReference>
<dbReference type="InterPro" id="IPR004358">
    <property type="entry name" value="Sig_transdc_His_kin-like_C"/>
</dbReference>
<evidence type="ECO:0000256" key="3">
    <source>
        <dbReference type="ARBA" id="ARBA00022553"/>
    </source>
</evidence>
<dbReference type="Gene3D" id="1.10.287.130">
    <property type="match status" value="1"/>
</dbReference>
<dbReference type="InterPro" id="IPR003594">
    <property type="entry name" value="HATPase_dom"/>
</dbReference>
<feature type="coiled-coil region" evidence="8">
    <location>
        <begin position="176"/>
        <end position="222"/>
    </location>
</feature>
<feature type="modified residue" description="4-aspartylphosphate" evidence="7">
    <location>
        <position position="514"/>
    </location>
</feature>
<feature type="domain" description="Response regulatory" evidence="10">
    <location>
        <begin position="465"/>
        <end position="581"/>
    </location>
</feature>
<evidence type="ECO:0000313" key="12">
    <source>
        <dbReference type="Proteomes" id="UP000198145"/>
    </source>
</evidence>
<evidence type="ECO:0000256" key="1">
    <source>
        <dbReference type="ARBA" id="ARBA00000085"/>
    </source>
</evidence>
<dbReference type="InterPro" id="IPR003661">
    <property type="entry name" value="HisK_dim/P_dom"/>
</dbReference>
<dbReference type="InterPro" id="IPR036890">
    <property type="entry name" value="HATPase_C_sf"/>
</dbReference>
<dbReference type="PANTHER" id="PTHR43711:SF31">
    <property type="entry name" value="HISTIDINE KINASE"/>
    <property type="match status" value="1"/>
</dbReference>
<evidence type="ECO:0000256" key="4">
    <source>
        <dbReference type="ARBA" id="ARBA00022679"/>
    </source>
</evidence>
<accession>A0A246F5K7</accession>
<evidence type="ECO:0000259" key="9">
    <source>
        <dbReference type="PROSITE" id="PS50109"/>
    </source>
</evidence>
<dbReference type="InterPro" id="IPR001789">
    <property type="entry name" value="Sig_transdc_resp-reg_receiver"/>
</dbReference>
<gene>
    <name evidence="11" type="ORF">CEG18_24215</name>
</gene>
<comment type="caution">
    <text evidence="11">The sequence shown here is derived from an EMBL/GenBank/DDBJ whole genome shotgun (WGS) entry which is preliminary data.</text>
</comment>
<dbReference type="Pfam" id="PF02518">
    <property type="entry name" value="HATPase_c"/>
    <property type="match status" value="1"/>
</dbReference>
<evidence type="ECO:0000256" key="2">
    <source>
        <dbReference type="ARBA" id="ARBA00012438"/>
    </source>
</evidence>
<dbReference type="EMBL" id="NJBA01000009">
    <property type="protein sequence ID" value="OWP48495.1"/>
    <property type="molecule type" value="Genomic_DNA"/>
</dbReference>
<dbReference type="AlphaFoldDB" id="A0A246F5K7"/>
<evidence type="ECO:0000256" key="5">
    <source>
        <dbReference type="ARBA" id="ARBA00022777"/>
    </source>
</evidence>
<name>A0A246F5K7_PSENT</name>
<keyword evidence="3 7" id="KW-0597">Phosphoprotein</keyword>
<dbReference type="PROSITE" id="PS50110">
    <property type="entry name" value="RESPONSE_REGULATORY"/>
    <property type="match status" value="1"/>
</dbReference>
<dbReference type="EC" id="2.7.13.3" evidence="2"/>
<reference evidence="11 12" key="1">
    <citation type="submission" date="2017-06" db="EMBL/GenBank/DDBJ databases">
        <title>Draft genome of Pseudomonas nitroreducens DF05.</title>
        <authorList>
            <person name="Iyer R."/>
        </authorList>
    </citation>
    <scope>NUCLEOTIDE SEQUENCE [LARGE SCALE GENOMIC DNA]</scope>
    <source>
        <strain evidence="11 12">DF05</strain>
    </source>
</reference>
<dbReference type="PROSITE" id="PS50109">
    <property type="entry name" value="HIS_KIN"/>
    <property type="match status" value="1"/>
</dbReference>
<dbReference type="CDD" id="cd00082">
    <property type="entry name" value="HisKA"/>
    <property type="match status" value="1"/>
</dbReference>
<keyword evidence="5 11" id="KW-0418">Kinase</keyword>
<dbReference type="Pfam" id="PF00512">
    <property type="entry name" value="HisKA"/>
    <property type="match status" value="1"/>
</dbReference>
<dbReference type="RefSeq" id="WP_088421064.1">
    <property type="nucleotide sequence ID" value="NZ_NJBA01000009.1"/>
</dbReference>
<evidence type="ECO:0000256" key="7">
    <source>
        <dbReference type="PROSITE-ProRule" id="PRU00169"/>
    </source>
</evidence>
<dbReference type="InterPro" id="IPR011006">
    <property type="entry name" value="CheY-like_superfamily"/>
</dbReference>
<dbReference type="Gene3D" id="3.40.50.2300">
    <property type="match status" value="1"/>
</dbReference>
<dbReference type="SUPFAM" id="SSF55874">
    <property type="entry name" value="ATPase domain of HSP90 chaperone/DNA topoisomerase II/histidine kinase"/>
    <property type="match status" value="2"/>
</dbReference>
<comment type="catalytic activity">
    <reaction evidence="1">
        <text>ATP + protein L-histidine = ADP + protein N-phospho-L-histidine.</text>
        <dbReference type="EC" id="2.7.13.3"/>
    </reaction>
</comment>
<dbReference type="Pfam" id="PF13581">
    <property type="entry name" value="HATPase_c_2"/>
    <property type="match status" value="1"/>
</dbReference>
<dbReference type="InterPro" id="IPR005467">
    <property type="entry name" value="His_kinase_dom"/>
</dbReference>
<evidence type="ECO:0000313" key="11">
    <source>
        <dbReference type="EMBL" id="OWP48495.1"/>
    </source>
</evidence>
<dbReference type="Pfam" id="PF00072">
    <property type="entry name" value="Response_reg"/>
    <property type="match status" value="1"/>
</dbReference>
<keyword evidence="6" id="KW-0902">Two-component regulatory system</keyword>
<feature type="domain" description="Histidine kinase" evidence="9">
    <location>
        <begin position="229"/>
        <end position="449"/>
    </location>
</feature>
<keyword evidence="8" id="KW-0175">Coiled coil</keyword>
<evidence type="ECO:0000259" key="10">
    <source>
        <dbReference type="PROSITE" id="PS50110"/>
    </source>
</evidence>